<reference evidence="2 3" key="1">
    <citation type="submission" date="2016-03" db="EMBL/GenBank/DDBJ databases">
        <title>Genome sequence of Nesiotobacter sp. nov., a moderately halophilic alphaproteobacterium isolated from the Yellow Sea, China.</title>
        <authorList>
            <person name="Zhang G."/>
            <person name="Zhang R."/>
        </authorList>
    </citation>
    <scope>NUCLEOTIDE SEQUENCE [LARGE SCALE GENOMIC DNA]</scope>
    <source>
        <strain evidence="2 3">WB1-6</strain>
    </source>
</reference>
<dbReference type="STRING" id="197461.A3843_06110"/>
<dbReference type="InterPro" id="IPR043502">
    <property type="entry name" value="DNA/RNA_pol_sf"/>
</dbReference>
<dbReference type="PANTHER" id="PTHR35369">
    <property type="entry name" value="BLR3025 PROTEIN-RELATED"/>
    <property type="match status" value="1"/>
</dbReference>
<dbReference type="AlphaFoldDB" id="A0A1U7JJW1"/>
<keyword evidence="1" id="KW-0227">DNA damage</keyword>
<dbReference type="PANTHER" id="PTHR35369:SF2">
    <property type="entry name" value="BLR3025 PROTEIN"/>
    <property type="match status" value="1"/>
</dbReference>
<evidence type="ECO:0000313" key="2">
    <source>
        <dbReference type="EMBL" id="OKL44941.1"/>
    </source>
</evidence>
<name>A0A1U7JJW1_9HYPH</name>
<dbReference type="EMBL" id="LVVZ01000010">
    <property type="protein sequence ID" value="OKL44941.1"/>
    <property type="molecule type" value="Genomic_DNA"/>
</dbReference>
<sequence length="441" mass="48764">MRTQEDVPAANASLLAALADWCDRYTPLVALSGEDGLLLDITGCSHLFEGEQALLEDCVSRLTSQGFTVRACVADTVGAAWAGARSCQGVIAPGQQREMLAELPLSLLRLESRVVAGLTKVGLKCVGDILDRPRAPLASRFGPQLVRRLDQALGMEGEPISPRLHTPALVAERRFFEPVSRLEDVEAVILGLGVHLKKQLEDRGEGGRAFEVVLFRVDGVVSRLIVGTSGPVREPDFMLRLFKEKLKAAGDDLDVGFGFDLIRLGVLEAQSCTAGQLDLSGSTSDDADLTLLVDRLGARLGLARVSRFLPQDSHVPEQRAALVPAATVREEAVFWPDETLLWDTSAPERPLRLLPQAELVEAIAMVPEGPPLRFRWRRALYEVARSEGPERIAPPWWEGTAPTRDYFRVEDTHGRRFWLFREGLFERETPVPRWFLQGFFS</sequence>
<dbReference type="GO" id="GO:0006281">
    <property type="term" value="P:DNA repair"/>
    <property type="evidence" value="ECO:0007669"/>
    <property type="project" value="TreeGrafter"/>
</dbReference>
<comment type="caution">
    <text evidence="2">The sequence shown here is derived from an EMBL/GenBank/DDBJ whole genome shotgun (WGS) entry which is preliminary data.</text>
</comment>
<dbReference type="InterPro" id="IPR050356">
    <property type="entry name" value="SulA_CellDiv_inhibitor"/>
</dbReference>
<keyword evidence="3" id="KW-1185">Reference proteome</keyword>
<accession>A0A1U7JJW1</accession>
<protein>
    <submittedName>
        <fullName evidence="2">Protein ImuB</fullName>
    </submittedName>
</protein>
<evidence type="ECO:0000313" key="3">
    <source>
        <dbReference type="Proteomes" id="UP000185783"/>
    </source>
</evidence>
<evidence type="ECO:0000256" key="1">
    <source>
        <dbReference type="ARBA" id="ARBA00022763"/>
    </source>
</evidence>
<proteinExistence type="predicted"/>
<dbReference type="CDD" id="cd03468">
    <property type="entry name" value="PolY_like"/>
    <property type="match status" value="1"/>
</dbReference>
<dbReference type="SUPFAM" id="SSF56672">
    <property type="entry name" value="DNA/RNA polymerases"/>
    <property type="match status" value="1"/>
</dbReference>
<dbReference type="Proteomes" id="UP000185783">
    <property type="component" value="Unassembled WGS sequence"/>
</dbReference>
<organism evidence="2 3">
    <name type="scientific">Pseudovibrio exalbescens</name>
    <dbReference type="NCBI Taxonomy" id="197461"/>
    <lineage>
        <taxon>Bacteria</taxon>
        <taxon>Pseudomonadati</taxon>
        <taxon>Pseudomonadota</taxon>
        <taxon>Alphaproteobacteria</taxon>
        <taxon>Hyphomicrobiales</taxon>
        <taxon>Stappiaceae</taxon>
        <taxon>Pseudovibrio</taxon>
    </lineage>
</organism>
<gene>
    <name evidence="2" type="ORF">A3843_06110</name>
</gene>